<evidence type="ECO:0000313" key="3">
    <source>
        <dbReference type="Proteomes" id="UP000682877"/>
    </source>
</evidence>
<dbReference type="Gene3D" id="1.10.8.10">
    <property type="entry name" value="DNA helicase RuvA subunit, C-terminal domain"/>
    <property type="match status" value="2"/>
</dbReference>
<dbReference type="Pfam" id="PF14555">
    <property type="entry name" value="UBA_4"/>
    <property type="match status" value="2"/>
</dbReference>
<reference evidence="2" key="1">
    <citation type="submission" date="2021-01" db="EMBL/GenBank/DDBJ databases">
        <authorList>
            <person name="Bezrukov I."/>
        </authorList>
    </citation>
    <scope>NUCLEOTIDE SEQUENCE</scope>
</reference>
<sequence length="533" mass="58666">MANPIDRICDELEVCREEALCYLEGFQWNFDSALEACRNQTLPLSSLAFESSPVNEKLASNTPSTLPLMIDSGPSWNPPVDQSRNQSIAGFCEVLVGASVEEARAYLERNNWNIDLAVDSFWVERRQTPSQKKSNPLQLVSKSQFQDYSKPLKIGSSSSEYGFVSYMFLGSMEVDSRGEHIPEVVPLMASSQVKNQNIQELRSVWPPEETWVDRILPEVSVSEASAEAPPNLPVQLSQFNNERISSFSNVVGGATREEAIDCLKLCNWDVDQAVGFYMDRFSKDLSMAIAMSSKDNRGLPLPSQSQFQASLGYFKEGSTSSSMEVDPTESERSLQGTGEENHAVDGFSEHELSAAIANSLKESREVPLPSIELPSQSQFQASLGYLKEGSTSSLMEVDPTESERSLEEAGKENAAVAILGMASSQVDGEGVEKDSSMETFPDPVAYQDRIIVGPRAAGTTITITIVLADGRLVNIPFRPNQTVRDIRDAIDELTPDFDKDYILQSGAAVDYMDPDITVHEISTGDTTLLQIYL</sequence>
<dbReference type="AlphaFoldDB" id="A0A8S2A5N6"/>
<feature type="region of interest" description="Disordered" evidence="1">
    <location>
        <begin position="317"/>
        <end position="339"/>
    </location>
</feature>
<evidence type="ECO:0000256" key="1">
    <source>
        <dbReference type="SAM" id="MobiDB-lite"/>
    </source>
</evidence>
<dbReference type="InterPro" id="IPR050730">
    <property type="entry name" value="UBX_domain-protein"/>
</dbReference>
<gene>
    <name evidence="2" type="ORF">AARE701A_LOCUS10368</name>
</gene>
<dbReference type="GO" id="GO:0005783">
    <property type="term" value="C:endoplasmic reticulum"/>
    <property type="evidence" value="ECO:0007669"/>
    <property type="project" value="TreeGrafter"/>
</dbReference>
<dbReference type="GO" id="GO:0043130">
    <property type="term" value="F:ubiquitin binding"/>
    <property type="evidence" value="ECO:0007669"/>
    <property type="project" value="TreeGrafter"/>
</dbReference>
<dbReference type="Proteomes" id="UP000682877">
    <property type="component" value="Chromosome 4"/>
</dbReference>
<dbReference type="CDD" id="cd14352">
    <property type="entry name" value="UBA_DCN1"/>
    <property type="match status" value="1"/>
</dbReference>
<organism evidence="2 3">
    <name type="scientific">Arabidopsis arenosa</name>
    <name type="common">Sand rock-cress</name>
    <name type="synonym">Cardaminopsis arenosa</name>
    <dbReference type="NCBI Taxonomy" id="38785"/>
    <lineage>
        <taxon>Eukaryota</taxon>
        <taxon>Viridiplantae</taxon>
        <taxon>Streptophyta</taxon>
        <taxon>Embryophyta</taxon>
        <taxon>Tracheophyta</taxon>
        <taxon>Spermatophyta</taxon>
        <taxon>Magnoliopsida</taxon>
        <taxon>eudicotyledons</taxon>
        <taxon>Gunneridae</taxon>
        <taxon>Pentapetalae</taxon>
        <taxon>rosids</taxon>
        <taxon>malvids</taxon>
        <taxon>Brassicales</taxon>
        <taxon>Brassicaceae</taxon>
        <taxon>Camelineae</taxon>
        <taxon>Arabidopsis</taxon>
    </lineage>
</organism>
<protein>
    <submittedName>
        <fullName evidence="2">Uncharacterized protein</fullName>
    </submittedName>
</protein>
<accession>A0A8S2A5N6</accession>
<dbReference type="EMBL" id="LR999454">
    <property type="protein sequence ID" value="CAE6026393.1"/>
    <property type="molecule type" value="Genomic_DNA"/>
</dbReference>
<dbReference type="CDD" id="cd14273">
    <property type="entry name" value="UBA_TAP-C_like"/>
    <property type="match status" value="1"/>
</dbReference>
<evidence type="ECO:0000313" key="2">
    <source>
        <dbReference type="EMBL" id="CAE6026393.1"/>
    </source>
</evidence>
<proteinExistence type="predicted"/>
<dbReference type="SUPFAM" id="SSF46934">
    <property type="entry name" value="UBA-like"/>
    <property type="match status" value="2"/>
</dbReference>
<dbReference type="GO" id="GO:0036503">
    <property type="term" value="P:ERAD pathway"/>
    <property type="evidence" value="ECO:0007669"/>
    <property type="project" value="TreeGrafter"/>
</dbReference>
<dbReference type="SUPFAM" id="SSF54236">
    <property type="entry name" value="Ubiquitin-like"/>
    <property type="match status" value="1"/>
</dbReference>
<dbReference type="PANTHER" id="PTHR23322:SF71">
    <property type="entry name" value="UBIQUITIN-ASSOCIATED (UBA) PROTEIN-RELATED"/>
    <property type="match status" value="1"/>
</dbReference>
<name>A0A8S2A5N6_ARAAE</name>
<dbReference type="PANTHER" id="PTHR23322">
    <property type="entry name" value="FAS-ASSOCIATED PROTEIN"/>
    <property type="match status" value="1"/>
</dbReference>
<keyword evidence="3" id="KW-1185">Reference proteome</keyword>
<dbReference type="InterPro" id="IPR029071">
    <property type="entry name" value="Ubiquitin-like_domsf"/>
</dbReference>
<dbReference type="InterPro" id="IPR009060">
    <property type="entry name" value="UBA-like_sf"/>
</dbReference>